<dbReference type="GO" id="GO:0032259">
    <property type="term" value="P:methylation"/>
    <property type="evidence" value="ECO:0007669"/>
    <property type="project" value="UniProtKB-KW"/>
</dbReference>
<evidence type="ECO:0000256" key="1">
    <source>
        <dbReference type="ARBA" id="ARBA00005111"/>
    </source>
</evidence>
<dbReference type="UniPathway" id="UPA00643"/>
<evidence type="ECO:0000256" key="5">
    <source>
        <dbReference type="ARBA" id="ARBA00047505"/>
    </source>
</evidence>
<evidence type="ECO:0000256" key="2">
    <source>
        <dbReference type="ARBA" id="ARBA00009675"/>
    </source>
</evidence>
<comment type="catalytic activity">
    <reaction evidence="5">
        <text>Co(I)-[methylamine-specific corrinoid protein] + methylamine + H(+) = methyl-Co(III)-[methylamine-specific corrinoid protein] + NH4(+)</text>
        <dbReference type="Rhea" id="RHEA:26059"/>
        <dbReference type="Rhea" id="RHEA-COMP:11120"/>
        <dbReference type="Rhea" id="RHEA-COMP:11121"/>
        <dbReference type="ChEBI" id="CHEBI:15378"/>
        <dbReference type="ChEBI" id="CHEBI:28938"/>
        <dbReference type="ChEBI" id="CHEBI:59338"/>
        <dbReference type="ChEBI" id="CHEBI:85033"/>
        <dbReference type="ChEBI" id="CHEBI:85035"/>
        <dbReference type="EC" id="2.1.1.248"/>
    </reaction>
</comment>
<keyword evidence="6" id="KW-0489">Methyltransferase</keyword>
<organism evidence="6 7">
    <name type="scientific">Candidatus Methanomassiliicoccus intestinalis</name>
    <dbReference type="NCBI Taxonomy" id="1406512"/>
    <lineage>
        <taxon>Archaea</taxon>
        <taxon>Methanobacteriati</taxon>
        <taxon>Thermoplasmatota</taxon>
        <taxon>Thermoplasmata</taxon>
        <taxon>Methanomassiliicoccales</taxon>
        <taxon>Methanomassiliicoccaceae</taxon>
        <taxon>Methanomassiliicoccus</taxon>
    </lineage>
</organism>
<comment type="pathway">
    <text evidence="1">One-carbon metabolism; methanogenesis from methylamine.</text>
</comment>
<dbReference type="AlphaFoldDB" id="A0A8J8PCV4"/>
<dbReference type="InterPro" id="IPR008031">
    <property type="entry name" value="MtmB_MeTrfase"/>
</dbReference>
<reference evidence="6" key="1">
    <citation type="submission" date="2016-03" db="EMBL/GenBank/DDBJ databases">
        <authorList>
            <person name="Borrel G."/>
            <person name="Mccann A."/>
            <person name="O'Toole P.W."/>
        </authorList>
    </citation>
    <scope>NUCLEOTIDE SEQUENCE</scope>
    <source>
        <strain evidence="6">183</strain>
    </source>
</reference>
<dbReference type="InterPro" id="IPR036655">
    <property type="entry name" value="MtmB_sf"/>
</dbReference>
<dbReference type="Gene3D" id="3.20.20.460">
    <property type="entry name" value="Monomethylamine methyltransferase MtmB"/>
    <property type="match status" value="1"/>
</dbReference>
<comment type="caution">
    <text evidence="6">The sequence shown here is derived from an EMBL/GenBank/DDBJ whole genome shotgun (WGS) entry which is preliminary data.</text>
</comment>
<sequence length="219" mass="23938">MISGWLHNGNVIMVEQMPIFGGYIGGVEETAICDIATTLASFTLLNASYHLDGPIHIRWGITTSRETLQIAGHVAATLDSYTDLLLANQYYPIAGPCTEMCLLEIAAQAMLDTVSGRELVSGCASAKGVSEDYTTGMEARMMGEVATASAGMDPEDVNDILNRLVKKYERQYLTAPQGRTFQECYNVRKIVPTKEYLKVYESSTEILTELGLDMSSISD</sequence>
<accession>A0A8J8PCV4</accession>
<comment type="similarity">
    <text evidence="2">Belongs to the monomethylamine methyltransferase family.</text>
</comment>
<dbReference type="Proteomes" id="UP000752814">
    <property type="component" value="Unassembled WGS sequence"/>
</dbReference>
<proteinExistence type="inferred from homology"/>
<dbReference type="EMBL" id="LVVT01000001">
    <property type="protein sequence ID" value="TQS84680.1"/>
    <property type="molecule type" value="Genomic_DNA"/>
</dbReference>
<gene>
    <name evidence="6" type="ORF">A3207_01190</name>
</gene>
<dbReference type="GO" id="GO:0043852">
    <property type="term" value="F:monomethylamine methyltransferase activity"/>
    <property type="evidence" value="ECO:0007669"/>
    <property type="project" value="UniProtKB-EC"/>
</dbReference>
<name>A0A8J8PCV4_9ARCH</name>
<keyword evidence="6" id="KW-0808">Transferase</keyword>
<evidence type="ECO:0000313" key="6">
    <source>
        <dbReference type="EMBL" id="TQS84680.1"/>
    </source>
</evidence>
<dbReference type="EC" id="2.1.1.248" evidence="3"/>
<dbReference type="SUPFAM" id="SSF75098">
    <property type="entry name" value="Monomethylamine methyltransferase MtmB"/>
    <property type="match status" value="1"/>
</dbReference>
<protein>
    <recommendedName>
        <fullName evidence="3">[methylamine--corrinoid protein] Co-methyltransferase</fullName>
        <ecNumber evidence="3">2.1.1.248</ecNumber>
    </recommendedName>
</protein>
<evidence type="ECO:0000256" key="4">
    <source>
        <dbReference type="ARBA" id="ARBA00022774"/>
    </source>
</evidence>
<evidence type="ECO:0000256" key="3">
    <source>
        <dbReference type="ARBA" id="ARBA00012853"/>
    </source>
</evidence>
<keyword evidence="4" id="KW-0669">Pyrrolysine</keyword>
<evidence type="ECO:0000313" key="7">
    <source>
        <dbReference type="Proteomes" id="UP000752814"/>
    </source>
</evidence>
<dbReference type="Pfam" id="PF05369">
    <property type="entry name" value="MtmB"/>
    <property type="match status" value="1"/>
</dbReference>